<proteinExistence type="predicted"/>
<name>A0A2P8EF94_9ACTN</name>
<dbReference type="AlphaFoldDB" id="A0A2P8EF94"/>
<dbReference type="EMBL" id="PYGE01000001">
    <property type="protein sequence ID" value="PSL08121.1"/>
    <property type="molecule type" value="Genomic_DNA"/>
</dbReference>
<organism evidence="3 4">
    <name type="scientific">Haloactinopolyspora alba</name>
    <dbReference type="NCBI Taxonomy" id="648780"/>
    <lineage>
        <taxon>Bacteria</taxon>
        <taxon>Bacillati</taxon>
        <taxon>Actinomycetota</taxon>
        <taxon>Actinomycetes</taxon>
        <taxon>Jiangellales</taxon>
        <taxon>Jiangellaceae</taxon>
        <taxon>Haloactinopolyspora</taxon>
    </lineage>
</organism>
<reference evidence="3 4" key="1">
    <citation type="submission" date="2018-03" db="EMBL/GenBank/DDBJ databases">
        <title>Genomic Encyclopedia of Archaeal and Bacterial Type Strains, Phase II (KMG-II): from individual species to whole genera.</title>
        <authorList>
            <person name="Goeker M."/>
        </authorList>
    </citation>
    <scope>NUCLEOTIDE SEQUENCE [LARGE SCALE GENOMIC DNA]</scope>
    <source>
        <strain evidence="3 4">DSM 45211</strain>
    </source>
</reference>
<keyword evidence="1" id="KW-0472">Membrane</keyword>
<feature type="transmembrane region" description="Helical" evidence="1">
    <location>
        <begin position="82"/>
        <end position="100"/>
    </location>
</feature>
<comment type="caution">
    <text evidence="3">The sequence shown here is derived from an EMBL/GenBank/DDBJ whole genome shotgun (WGS) entry which is preliminary data.</text>
</comment>
<feature type="transmembrane region" description="Helical" evidence="1">
    <location>
        <begin position="56"/>
        <end position="76"/>
    </location>
</feature>
<dbReference type="Pfam" id="PF18186">
    <property type="entry name" value="SLATT_4"/>
    <property type="match status" value="1"/>
</dbReference>
<evidence type="ECO:0000256" key="1">
    <source>
        <dbReference type="SAM" id="Phobius"/>
    </source>
</evidence>
<sequence>MANKWSDMTNAVESMPDPARYLLAQVRESFGRVVYSHKTHEKQADFCFTKYRWQQVALVGLTAISSGTFLASVVGVVASPKIGSLVTSLIALLVTAISLATKTFKFADEADAHRATAAHLWDVRESYLSLIADLMAGRIAESDARARRDELQEAARSAYSEAPRTTAKAFSKASDGLKNNEEMTFTSREIDMFLPEALRLNESEA</sequence>
<keyword evidence="1" id="KW-1133">Transmembrane helix</keyword>
<evidence type="ECO:0000313" key="4">
    <source>
        <dbReference type="Proteomes" id="UP000243528"/>
    </source>
</evidence>
<feature type="domain" description="SMODS and SLOG-associating 2TM effector" evidence="2">
    <location>
        <begin position="22"/>
        <end position="189"/>
    </location>
</feature>
<evidence type="ECO:0000313" key="3">
    <source>
        <dbReference type="EMBL" id="PSL08121.1"/>
    </source>
</evidence>
<dbReference type="Proteomes" id="UP000243528">
    <property type="component" value="Unassembled WGS sequence"/>
</dbReference>
<evidence type="ECO:0000259" key="2">
    <source>
        <dbReference type="Pfam" id="PF18186"/>
    </source>
</evidence>
<protein>
    <recommendedName>
        <fullName evidence="2">SMODS and SLOG-associating 2TM effector domain-containing protein</fullName>
    </recommendedName>
</protein>
<gene>
    <name evidence="3" type="ORF">CLV30_10188</name>
</gene>
<dbReference type="InterPro" id="IPR040811">
    <property type="entry name" value="SLATT_4"/>
</dbReference>
<keyword evidence="4" id="KW-1185">Reference proteome</keyword>
<accession>A0A2P8EF94</accession>
<keyword evidence="1" id="KW-0812">Transmembrane</keyword>
<dbReference type="NCBIfam" id="NF033632">
    <property type="entry name" value="SLATT_4"/>
    <property type="match status" value="1"/>
</dbReference>